<dbReference type="InterPro" id="IPR005325">
    <property type="entry name" value="DUF308_memb"/>
</dbReference>
<dbReference type="InterPro" id="IPR052712">
    <property type="entry name" value="Acid_resist_chaperone_HdeD"/>
</dbReference>
<dbReference type="AlphaFoldDB" id="A0A5R8QB44"/>
<evidence type="ECO:0000313" key="2">
    <source>
        <dbReference type="EMBL" id="TLG72110.1"/>
    </source>
</evidence>
<feature type="transmembrane region" description="Helical" evidence="1">
    <location>
        <begin position="125"/>
        <end position="145"/>
    </location>
</feature>
<dbReference type="EMBL" id="VBWP01000009">
    <property type="protein sequence ID" value="TLG72110.1"/>
    <property type="molecule type" value="Genomic_DNA"/>
</dbReference>
<comment type="caution">
    <text evidence="2">The sequence shown here is derived from an EMBL/GenBank/DDBJ whole genome shotgun (WGS) entry which is preliminary data.</text>
</comment>
<evidence type="ECO:0000313" key="3">
    <source>
        <dbReference type="Proteomes" id="UP000306912"/>
    </source>
</evidence>
<gene>
    <name evidence="2" type="ORF">FEZ08_09775</name>
</gene>
<sequence length="181" mass="20299">MEMEVMGYKHWWLFTLRGILLIILGVVAILNPSEAFMVVLMIVGALLLISGIGISIATIINRKFFPRWGWHLVQGIIDIGFGLILLFVPMESMIVLAYCFGAWTILFALLRFISAFDMRRFGFSAWIWQALLAIVLIIVGILIILNPITSFSLLTILVAIFVIIAGFASIIESVAIKNHQF</sequence>
<feature type="transmembrane region" description="Helical" evidence="1">
    <location>
        <begin position="151"/>
        <end position="171"/>
    </location>
</feature>
<accession>A0A5R8QB44</accession>
<dbReference type="PANTHER" id="PTHR34989">
    <property type="entry name" value="PROTEIN HDED"/>
    <property type="match status" value="1"/>
</dbReference>
<evidence type="ECO:0008006" key="4">
    <source>
        <dbReference type="Google" id="ProtNLM"/>
    </source>
</evidence>
<protein>
    <recommendedName>
        <fullName evidence="4">HdeD family acid-resistance protein</fullName>
    </recommendedName>
</protein>
<feature type="transmembrane region" description="Helical" evidence="1">
    <location>
        <begin position="12"/>
        <end position="30"/>
    </location>
</feature>
<dbReference type="GO" id="GO:0005886">
    <property type="term" value="C:plasma membrane"/>
    <property type="evidence" value="ECO:0007669"/>
    <property type="project" value="TreeGrafter"/>
</dbReference>
<evidence type="ECO:0000256" key="1">
    <source>
        <dbReference type="SAM" id="Phobius"/>
    </source>
</evidence>
<keyword evidence="1" id="KW-1133">Transmembrane helix</keyword>
<keyword evidence="3" id="KW-1185">Reference proteome</keyword>
<dbReference type="Pfam" id="PF03729">
    <property type="entry name" value="DUF308"/>
    <property type="match status" value="2"/>
</dbReference>
<keyword evidence="1" id="KW-0812">Transmembrane</keyword>
<proteinExistence type="predicted"/>
<name>A0A5R8QB44_9FIRM</name>
<feature type="transmembrane region" description="Helical" evidence="1">
    <location>
        <begin position="94"/>
        <end position="113"/>
    </location>
</feature>
<organism evidence="2 3">
    <name type="scientific">Culicoidibacter larvae</name>
    <dbReference type="NCBI Taxonomy" id="2579976"/>
    <lineage>
        <taxon>Bacteria</taxon>
        <taxon>Bacillati</taxon>
        <taxon>Bacillota</taxon>
        <taxon>Culicoidibacteria</taxon>
        <taxon>Culicoidibacterales</taxon>
        <taxon>Culicoidibacteraceae</taxon>
        <taxon>Culicoidibacter</taxon>
    </lineage>
</organism>
<feature type="transmembrane region" description="Helical" evidence="1">
    <location>
        <begin position="68"/>
        <end position="88"/>
    </location>
</feature>
<reference evidence="2 3" key="1">
    <citation type="submission" date="2019-05" db="EMBL/GenBank/DDBJ databases">
        <title>Culicoidintestinum kansasii gen. nov., sp. nov. from the gastrointestinal tract of the biting midge, Culicoides sonorensis.</title>
        <authorList>
            <person name="Neupane S."/>
            <person name="Ghosh A."/>
            <person name="Gunther S."/>
            <person name="Martin K."/>
            <person name="Zurek L."/>
        </authorList>
    </citation>
    <scope>NUCLEOTIDE SEQUENCE [LARGE SCALE GENOMIC DNA]</scope>
    <source>
        <strain evidence="2 3">CS-1</strain>
    </source>
</reference>
<dbReference type="PANTHER" id="PTHR34989:SF1">
    <property type="entry name" value="PROTEIN HDED"/>
    <property type="match status" value="1"/>
</dbReference>
<keyword evidence="1" id="KW-0472">Membrane</keyword>
<feature type="transmembrane region" description="Helical" evidence="1">
    <location>
        <begin position="36"/>
        <end position="61"/>
    </location>
</feature>
<dbReference type="Proteomes" id="UP000306912">
    <property type="component" value="Unassembled WGS sequence"/>
</dbReference>
<dbReference type="InParanoid" id="A0A5R8QB44"/>
<dbReference type="RefSeq" id="WP_138191859.1">
    <property type="nucleotide sequence ID" value="NZ_VBWP01000009.1"/>
</dbReference>